<dbReference type="InterPro" id="IPR036188">
    <property type="entry name" value="FAD/NAD-bd_sf"/>
</dbReference>
<evidence type="ECO:0000256" key="4">
    <source>
        <dbReference type="ARBA" id="ARBA00022827"/>
    </source>
</evidence>
<protein>
    <submittedName>
        <fullName evidence="12">Dihydrolipoamide dehydrogenase</fullName>
        <ecNumber evidence="12">1.8.1.4</ecNumber>
    </submittedName>
</protein>
<dbReference type="PIRSF" id="PIRSF000350">
    <property type="entry name" value="Mercury_reductase_MerA"/>
    <property type="match status" value="1"/>
</dbReference>
<organism evidence="12 13">
    <name type="scientific">Bacillus chungangensis</name>
    <dbReference type="NCBI Taxonomy" id="587633"/>
    <lineage>
        <taxon>Bacteria</taxon>
        <taxon>Bacillati</taxon>
        <taxon>Bacillota</taxon>
        <taxon>Bacilli</taxon>
        <taxon>Bacillales</taxon>
        <taxon>Bacillaceae</taxon>
        <taxon>Bacillus</taxon>
    </lineage>
</organism>
<dbReference type="PANTHER" id="PTHR22912">
    <property type="entry name" value="DISULFIDE OXIDOREDUCTASE"/>
    <property type="match status" value="1"/>
</dbReference>
<dbReference type="Proteomes" id="UP001223586">
    <property type="component" value="Unassembled WGS sequence"/>
</dbReference>
<dbReference type="InterPro" id="IPR012999">
    <property type="entry name" value="Pyr_OxRdtase_I_AS"/>
</dbReference>
<dbReference type="InterPro" id="IPR001100">
    <property type="entry name" value="Pyr_nuc-diS_OxRdtase"/>
</dbReference>
<dbReference type="EMBL" id="JAUSTT010000002">
    <property type="protein sequence ID" value="MDQ0174751.1"/>
    <property type="molecule type" value="Genomic_DNA"/>
</dbReference>
<dbReference type="Pfam" id="PF02852">
    <property type="entry name" value="Pyr_redox_dim"/>
    <property type="match status" value="1"/>
</dbReference>
<keyword evidence="6" id="KW-0520">NAD</keyword>
<evidence type="ECO:0000313" key="13">
    <source>
        <dbReference type="Proteomes" id="UP001223586"/>
    </source>
</evidence>
<dbReference type="Pfam" id="PF07992">
    <property type="entry name" value="Pyr_redox_2"/>
    <property type="match status" value="1"/>
</dbReference>
<dbReference type="Gene3D" id="3.50.50.60">
    <property type="entry name" value="FAD/NAD(P)-binding domain"/>
    <property type="match status" value="2"/>
</dbReference>
<dbReference type="RefSeq" id="WP_307226479.1">
    <property type="nucleotide sequence ID" value="NZ_JAUSTT010000002.1"/>
</dbReference>
<dbReference type="SUPFAM" id="SSF51905">
    <property type="entry name" value="FAD/NAD(P)-binding domain"/>
    <property type="match status" value="1"/>
</dbReference>
<evidence type="ECO:0000256" key="5">
    <source>
        <dbReference type="ARBA" id="ARBA00023002"/>
    </source>
</evidence>
<dbReference type="InterPro" id="IPR023753">
    <property type="entry name" value="FAD/NAD-binding_dom"/>
</dbReference>
<keyword evidence="5 9" id="KW-0560">Oxidoreductase</keyword>
<dbReference type="PANTHER" id="PTHR22912:SF151">
    <property type="entry name" value="DIHYDROLIPOYL DEHYDROGENASE, MITOCHONDRIAL"/>
    <property type="match status" value="1"/>
</dbReference>
<name>A0ABT9WNI4_9BACI</name>
<dbReference type="PRINTS" id="PR00368">
    <property type="entry name" value="FADPNR"/>
</dbReference>
<comment type="cofactor">
    <cofactor evidence="1">
        <name>FAD</name>
        <dbReference type="ChEBI" id="CHEBI:57692"/>
    </cofactor>
</comment>
<dbReference type="PRINTS" id="PR00411">
    <property type="entry name" value="PNDRDTASEI"/>
</dbReference>
<dbReference type="Gene3D" id="3.30.390.30">
    <property type="match status" value="1"/>
</dbReference>
<dbReference type="GO" id="GO:0004148">
    <property type="term" value="F:dihydrolipoyl dehydrogenase (NADH) activity"/>
    <property type="evidence" value="ECO:0007669"/>
    <property type="project" value="UniProtKB-EC"/>
</dbReference>
<dbReference type="InterPro" id="IPR050151">
    <property type="entry name" value="Class-I_Pyr_Nuc-Dis_Oxidored"/>
</dbReference>
<keyword evidence="3 9" id="KW-0285">Flavoprotein</keyword>
<gene>
    <name evidence="12" type="ORF">J2S08_000584</name>
</gene>
<keyword evidence="8 9" id="KW-0676">Redox-active center</keyword>
<dbReference type="InterPro" id="IPR004099">
    <property type="entry name" value="Pyr_nucl-diS_OxRdtase_dimer"/>
</dbReference>
<comment type="caution">
    <text evidence="12">The sequence shown here is derived from an EMBL/GenBank/DDBJ whole genome shotgun (WGS) entry which is preliminary data.</text>
</comment>
<evidence type="ECO:0000256" key="9">
    <source>
        <dbReference type="RuleBase" id="RU003691"/>
    </source>
</evidence>
<feature type="domain" description="Pyridine nucleotide-disulphide oxidoreductase dimerisation" evidence="10">
    <location>
        <begin position="345"/>
        <end position="453"/>
    </location>
</feature>
<dbReference type="PROSITE" id="PS00076">
    <property type="entry name" value="PYRIDINE_REDOX_1"/>
    <property type="match status" value="1"/>
</dbReference>
<evidence type="ECO:0000256" key="6">
    <source>
        <dbReference type="ARBA" id="ARBA00023027"/>
    </source>
</evidence>
<evidence type="ECO:0000259" key="10">
    <source>
        <dbReference type="Pfam" id="PF02852"/>
    </source>
</evidence>
<evidence type="ECO:0000313" key="12">
    <source>
        <dbReference type="EMBL" id="MDQ0174751.1"/>
    </source>
</evidence>
<evidence type="ECO:0000256" key="1">
    <source>
        <dbReference type="ARBA" id="ARBA00001974"/>
    </source>
</evidence>
<accession>A0ABT9WNI4</accession>
<dbReference type="SUPFAM" id="SSF55424">
    <property type="entry name" value="FAD/NAD-linked reductases, dimerisation (C-terminal) domain"/>
    <property type="match status" value="1"/>
</dbReference>
<keyword evidence="13" id="KW-1185">Reference proteome</keyword>
<sequence length="464" mass="50919">MVVGEIVQQKEVVVIGGGPAGYTAAVRAAQLGKDVLLIEQRKLGGVCLHDGCIPSKTLIHAANVAESFTHMKKVGFQLQGLLFDVNTFQTYQQQLIERLYKGVTALCQKNQIEVVNGTAAFLTDERVSVEKGHQYDVIHFDHAIIATGAAIFEQDEKLKTQLHPYELFQLKKIPEKLLLIGCDDMIIEAAFAYRKLGAAVSIIMEQDSFSFDHSITKILKRQLKKAKINVYTKASSIQLSEESDTVYCRFLKQNGEEATLTATHFYKQAKWLGNTKHLGLTRANVLTDENGFIKTDEQCRTQNKHIFAVGDVTGEPLLAAKGIKAGKIAAEVIAGHKAAVDSPWIPKVVYSDPPIATVGMSEQEAKAAGYAIKVGENSMQENGFAQITEKRAGIVKTIFDKETERLLGMHMIGEGAAELISTAIVAGEMVARIEDLQYPLYPHPSYHEALLTAVEQSDSCGKDV</sequence>
<keyword evidence="4 9" id="KW-0274">FAD</keyword>
<comment type="similarity">
    <text evidence="2 9">Belongs to the class-I pyridine nucleotide-disulfide oxidoreductase family.</text>
</comment>
<evidence type="ECO:0000259" key="11">
    <source>
        <dbReference type="Pfam" id="PF07992"/>
    </source>
</evidence>
<proteinExistence type="inferred from homology"/>
<keyword evidence="7" id="KW-1015">Disulfide bond</keyword>
<evidence type="ECO:0000256" key="8">
    <source>
        <dbReference type="ARBA" id="ARBA00023284"/>
    </source>
</evidence>
<dbReference type="InterPro" id="IPR016156">
    <property type="entry name" value="FAD/NAD-linked_Rdtase_dimer_sf"/>
</dbReference>
<evidence type="ECO:0000256" key="2">
    <source>
        <dbReference type="ARBA" id="ARBA00007532"/>
    </source>
</evidence>
<evidence type="ECO:0000256" key="7">
    <source>
        <dbReference type="ARBA" id="ARBA00023157"/>
    </source>
</evidence>
<dbReference type="EC" id="1.8.1.4" evidence="12"/>
<feature type="domain" description="FAD/NAD(P)-binding" evidence="11">
    <location>
        <begin position="11"/>
        <end position="326"/>
    </location>
</feature>
<reference evidence="12 13" key="1">
    <citation type="submission" date="2023-07" db="EMBL/GenBank/DDBJ databases">
        <title>Genomic Encyclopedia of Type Strains, Phase IV (KMG-IV): sequencing the most valuable type-strain genomes for metagenomic binning, comparative biology and taxonomic classification.</title>
        <authorList>
            <person name="Goeker M."/>
        </authorList>
    </citation>
    <scope>NUCLEOTIDE SEQUENCE [LARGE SCALE GENOMIC DNA]</scope>
    <source>
        <strain evidence="12 13">DSM 23837</strain>
    </source>
</reference>
<evidence type="ECO:0000256" key="3">
    <source>
        <dbReference type="ARBA" id="ARBA00022630"/>
    </source>
</evidence>